<accession>A0A9J7EIM1</accession>
<protein>
    <submittedName>
        <fullName evidence="3">Uncharacterized protein LOC111359761</fullName>
    </submittedName>
</protein>
<keyword evidence="1" id="KW-0812">Transmembrane</keyword>
<organism evidence="2 3">
    <name type="scientific">Spodoptera litura</name>
    <name type="common">Asian cotton leafworm</name>
    <dbReference type="NCBI Taxonomy" id="69820"/>
    <lineage>
        <taxon>Eukaryota</taxon>
        <taxon>Metazoa</taxon>
        <taxon>Ecdysozoa</taxon>
        <taxon>Arthropoda</taxon>
        <taxon>Hexapoda</taxon>
        <taxon>Insecta</taxon>
        <taxon>Pterygota</taxon>
        <taxon>Neoptera</taxon>
        <taxon>Endopterygota</taxon>
        <taxon>Lepidoptera</taxon>
        <taxon>Glossata</taxon>
        <taxon>Ditrysia</taxon>
        <taxon>Noctuoidea</taxon>
        <taxon>Noctuidae</taxon>
        <taxon>Amphipyrinae</taxon>
        <taxon>Spodoptera</taxon>
    </lineage>
</organism>
<keyword evidence="1" id="KW-0472">Membrane</keyword>
<evidence type="ECO:0000313" key="2">
    <source>
        <dbReference type="Proteomes" id="UP000301870"/>
    </source>
</evidence>
<proteinExistence type="predicted"/>
<dbReference type="PANTHER" id="PTHR10974:SF73">
    <property type="entry name" value="FI21235P1"/>
    <property type="match status" value="1"/>
</dbReference>
<dbReference type="InterPro" id="IPR017850">
    <property type="entry name" value="Alkaline_phosphatase_core_sf"/>
</dbReference>
<sequence length="666" mass="76522">MFKKMFKVLKYWLGFCIRWRLSVYILFAIIILGILPQLRISSETEVIQRKPLGLEDTLSIVENRAMKYCLQEKGKGCDRPKLDPFAPEVMALTKDLPKITCNGFDWVICKKSECYVTQEVFINLTDVSCAYKDIIYVTDRKYFLSNETIVNGRDKYTLNISDHVRVTCTGRFKDSYSLFSSRPRWEGIKMGLRPVQTYPVPPNRKDSYNVMILAFDSTSHNGFIRKMPKSFKYLSEKAIIMNGYNIVGDGTPAALFPILTGKTEEQHPDSRIKITKNVFIDHTSFIFHKLKSFGYHTAYLEDEPQTGTFQLRFNGFQHQPADHYLRAFFQEHKKDWYMDSYCVGPTPVYELLMNMSKEIFQLDGKKFCFTISSDVSHDNFNLISSADDSLLSFMETFIAKNLLEDTLLIVMGDHGSRFSKLRETYQGRLEERLALLSFFLPEKLKRLRPDAVAALKQNVDRLTTPFDLHTTILDVLDLKDLSNDYTIPGCDLPRALSLLEPIPANRSCADAAIARHWCTCTKWRNVTTSSPMYNIVATALAEYINFLTSELRSKCEKRQMTSIGSVLLQEVDEQVLRYVFSKEEDAFFGNPEFPAPKTPNEYYVATIIMDPGRAVFEGTVIYDTQTNLSTITADKISRLSAYKNEPHCISATHPHLNPFCYCKDLL</sequence>
<dbReference type="InterPro" id="IPR004245">
    <property type="entry name" value="DUF229"/>
</dbReference>
<feature type="transmembrane region" description="Helical" evidence="1">
    <location>
        <begin position="21"/>
        <end position="40"/>
    </location>
</feature>
<dbReference type="GeneID" id="111359761"/>
<dbReference type="SUPFAM" id="SSF53649">
    <property type="entry name" value="Alkaline phosphatase-like"/>
    <property type="match status" value="1"/>
</dbReference>
<keyword evidence="2" id="KW-1185">Reference proteome</keyword>
<dbReference type="CDD" id="cd16021">
    <property type="entry name" value="ALP_like"/>
    <property type="match status" value="1"/>
</dbReference>
<dbReference type="FunFam" id="3.40.720.10:FF:000017">
    <property type="entry name" value="Predicted protein"/>
    <property type="match status" value="1"/>
</dbReference>
<reference evidence="3" key="1">
    <citation type="submission" date="2025-08" db="UniProtKB">
        <authorList>
            <consortium name="RefSeq"/>
        </authorList>
    </citation>
    <scope>IDENTIFICATION</scope>
    <source>
        <strain evidence="3">Ishihara</strain>
        <tissue evidence="3">Whole body</tissue>
    </source>
</reference>
<gene>
    <name evidence="3" type="primary">LOC111359761</name>
</gene>
<dbReference type="Gene3D" id="3.40.720.10">
    <property type="entry name" value="Alkaline Phosphatase, subunit A"/>
    <property type="match status" value="1"/>
</dbReference>
<dbReference type="PANTHER" id="PTHR10974">
    <property type="entry name" value="FI08016P-RELATED"/>
    <property type="match status" value="1"/>
</dbReference>
<dbReference type="KEGG" id="sliu:111359761"/>
<dbReference type="Proteomes" id="UP000301870">
    <property type="component" value="Chromosome 29"/>
</dbReference>
<dbReference type="GO" id="GO:0005615">
    <property type="term" value="C:extracellular space"/>
    <property type="evidence" value="ECO:0007669"/>
    <property type="project" value="TreeGrafter"/>
</dbReference>
<evidence type="ECO:0000313" key="3">
    <source>
        <dbReference type="RefSeq" id="XP_022831158.1"/>
    </source>
</evidence>
<name>A0A9J7EIM1_SPOLT</name>
<dbReference type="RefSeq" id="XP_022831158.1">
    <property type="nucleotide sequence ID" value="XM_022975390.1"/>
</dbReference>
<evidence type="ECO:0000256" key="1">
    <source>
        <dbReference type="SAM" id="Phobius"/>
    </source>
</evidence>
<dbReference type="Pfam" id="PF02995">
    <property type="entry name" value="DUF229"/>
    <property type="match status" value="1"/>
</dbReference>
<keyword evidence="1" id="KW-1133">Transmembrane helix</keyword>
<dbReference type="AlphaFoldDB" id="A0A9J7EIM1"/>
<dbReference type="OrthoDB" id="413313at2759"/>